<comment type="function">
    <text evidence="1">Catalyzes both the ATP-dependent activation of exogenously supplied lipoate to lipoyl-AMP and the transfer of the activated lipoyl onto the lipoyl domains of lipoate-dependent enzymes.</text>
</comment>
<dbReference type="GO" id="GO:0009249">
    <property type="term" value="P:protein lipoylation"/>
    <property type="evidence" value="ECO:0007669"/>
    <property type="project" value="EnsemblFungi"/>
</dbReference>
<evidence type="ECO:0000256" key="3">
    <source>
        <dbReference type="ARBA" id="ARBA00008242"/>
    </source>
</evidence>
<dbReference type="PANTHER" id="PTHR12561">
    <property type="entry name" value="LIPOATE-PROTEIN LIGASE"/>
    <property type="match status" value="1"/>
</dbReference>
<dbReference type="PANTHER" id="PTHR12561:SF3">
    <property type="entry name" value="LIPOYLTRANSFERASE 1, MITOCHONDRIAL"/>
    <property type="match status" value="1"/>
</dbReference>
<dbReference type="CDD" id="cd16443">
    <property type="entry name" value="LplA"/>
    <property type="match status" value="1"/>
</dbReference>
<protein>
    <recommendedName>
        <fullName evidence="4">Putative lipoate-protein ligase A</fullName>
    </recommendedName>
</protein>
<dbReference type="Gene3D" id="3.30.930.10">
    <property type="entry name" value="Bira Bifunctional Protein, Domain 2"/>
    <property type="match status" value="1"/>
</dbReference>
<dbReference type="InterPro" id="IPR004143">
    <property type="entry name" value="BPL_LPL_catalytic"/>
</dbReference>
<gene>
    <name evidence="6" type="ORF">LADA_0E00958G</name>
</gene>
<dbReference type="UniPathway" id="UPA00537">
    <property type="reaction ID" value="UER00595"/>
</dbReference>
<dbReference type="AlphaFoldDB" id="A0A1G4JAS4"/>
<accession>A0A1G4JAS4</accession>
<dbReference type="GO" id="GO:0017118">
    <property type="term" value="F:lipoyltransferase activity"/>
    <property type="evidence" value="ECO:0007669"/>
    <property type="project" value="TreeGrafter"/>
</dbReference>
<evidence type="ECO:0000259" key="5">
    <source>
        <dbReference type="PROSITE" id="PS51733"/>
    </source>
</evidence>
<dbReference type="SUPFAM" id="SSF55681">
    <property type="entry name" value="Class II aaRS and biotin synthetases"/>
    <property type="match status" value="1"/>
</dbReference>
<dbReference type="NCBIfam" id="TIGR00545">
    <property type="entry name" value="lipoyltrans"/>
    <property type="match status" value="1"/>
</dbReference>
<sequence length="406" mass="45687">MNVIRFPNLITRLPRTRRVFCRSLGSSIPFDLSLDTQVDRYSELNNMYTEMFTQGDEVRGTPKGDAGIELSEIDAFNAEIADTYNYSPQAISGYSLEHIVKSPGRFILQSLSSNPYYNLALEDYVFQNTTFAKGQPFLSERLLFYINEKCVVIGKNQTPWKELHLDNCYEEGYKFVRRRSGGGAVVHDSGNVNYSYLTSRDNFDREYFNKQIVRWLKEIRPDAAIHLNQRGDIHLGAYKVSGSAFKIAKGKSYHHGTMLIDADLASFKGLLKPAHLEGVIWSGGSVESVRSSVKNISEAGFNNTDEFMDICSNGFRSLLHEDIPVYFVDEVNTSNDEIAKTARQLASDEWLYHSGPSFTVTIQEHDVSVEKGTITKSSIPDTVGLSFKDFVLSLNAGLLAEIKTKI</sequence>
<evidence type="ECO:0000256" key="1">
    <source>
        <dbReference type="ARBA" id="ARBA00003253"/>
    </source>
</evidence>
<dbReference type="Pfam" id="PF21948">
    <property type="entry name" value="LplA-B_cat"/>
    <property type="match status" value="1"/>
</dbReference>
<dbReference type="PROSITE" id="PS51733">
    <property type="entry name" value="BPL_LPL_CATALYTIC"/>
    <property type="match status" value="1"/>
</dbReference>
<dbReference type="InterPro" id="IPR045864">
    <property type="entry name" value="aa-tRNA-synth_II/BPL/LPL"/>
</dbReference>
<organism evidence="6 7">
    <name type="scientific">Lachancea dasiensis</name>
    <dbReference type="NCBI Taxonomy" id="1072105"/>
    <lineage>
        <taxon>Eukaryota</taxon>
        <taxon>Fungi</taxon>
        <taxon>Dikarya</taxon>
        <taxon>Ascomycota</taxon>
        <taxon>Saccharomycotina</taxon>
        <taxon>Saccharomycetes</taxon>
        <taxon>Saccharomycetales</taxon>
        <taxon>Saccharomycetaceae</taxon>
        <taxon>Lachancea</taxon>
    </lineage>
</organism>
<reference evidence="7" key="1">
    <citation type="submission" date="2016-03" db="EMBL/GenBank/DDBJ databases">
        <authorList>
            <person name="Devillers H."/>
        </authorList>
    </citation>
    <scope>NUCLEOTIDE SEQUENCE [LARGE SCALE GENOMIC DNA]</scope>
</reference>
<proteinExistence type="inferred from homology"/>
<evidence type="ECO:0000313" key="6">
    <source>
        <dbReference type="EMBL" id="SCU86909.1"/>
    </source>
</evidence>
<feature type="domain" description="BPL/LPL catalytic" evidence="5">
    <location>
        <begin position="136"/>
        <end position="305"/>
    </location>
</feature>
<dbReference type="EMBL" id="LT598455">
    <property type="protein sequence ID" value="SCU86909.1"/>
    <property type="molecule type" value="Genomic_DNA"/>
</dbReference>
<evidence type="ECO:0000313" key="7">
    <source>
        <dbReference type="Proteomes" id="UP000190274"/>
    </source>
</evidence>
<dbReference type="OrthoDB" id="201621at2759"/>
<evidence type="ECO:0000256" key="4">
    <source>
        <dbReference type="ARBA" id="ARBA00015925"/>
    </source>
</evidence>
<name>A0A1G4JAS4_9SACH</name>
<comment type="similarity">
    <text evidence="3">Belongs to the LplA family.</text>
</comment>
<keyword evidence="7" id="KW-1185">Reference proteome</keyword>
<dbReference type="Proteomes" id="UP000190274">
    <property type="component" value="Chromosome E"/>
</dbReference>
<dbReference type="STRING" id="1266660.A0A1G4JAS4"/>
<dbReference type="GO" id="GO:0005739">
    <property type="term" value="C:mitochondrion"/>
    <property type="evidence" value="ECO:0007669"/>
    <property type="project" value="EnsemblFungi"/>
</dbReference>
<comment type="pathway">
    <text evidence="2">Protein modification; protein lipoylation via exogenous pathway; protein N(6)-(lipoyl)lysine from lipoate: step 2/2.</text>
</comment>
<evidence type="ECO:0000256" key="2">
    <source>
        <dbReference type="ARBA" id="ARBA00005085"/>
    </source>
</evidence>
<dbReference type="InterPro" id="IPR004562">
    <property type="entry name" value="LipoylTrfase_LipoateP_Ligase"/>
</dbReference>